<dbReference type="InterPro" id="IPR012886">
    <property type="entry name" value="Formiminotransferase_N"/>
</dbReference>
<dbReference type="EMBL" id="JAODUO010001240">
    <property type="protein sequence ID" value="KAK2168187.1"/>
    <property type="molecule type" value="Genomic_DNA"/>
</dbReference>
<sequence length="542" mass="59799">MAKLVECVPNFSEGQRKEVIEAIANAIGSTEGCNLLDVDAGLSTNRTVYTFVGSPEAVVEGALNGARVAAQLIDMTRHRGEHPRLGALDVCPFIPVQGVSMEECVECAQEFGEKLAEEFGIPVFLYGEAATEDFRNSVPKIRAGEYEGLAEKLQKPDWKPNYGPREFVPNWGATIVGARKFLIAYNINMLATKEQAHRIALNIREQGRGKDQPGRLKEVQALGWYLEEANLAQVSINIMDFEVTSIHTVYEEVCKDAEELNLAVVGSQIVGLVPLKAIMESADHYMEKEGVFVLEEDQKIRLLVDRLGLHSLGGFNPKDRIIEYMIHEDKDGPLVSMSVRDFVMTVGARSATPGGGSVAALVSSLGTALGTMVSFLTYGNRKFAHLDEQMRRLLQPLYKAVREMTAFIDSDSVAFTQYMMASKLPHDTEEEQQLRDEAMQRGLMASISVPMNLAKATNAIWPLLEELAAVCNINCKCDLQVGLRCLETGVYGAYYNVMTNLPALRDDGFKAEIQTAVDSELETAKTSCKKVLEILESRADDK</sequence>
<dbReference type="Gene3D" id="3.30.70.670">
    <property type="entry name" value="Formiminotransferase, C-terminal subdomain"/>
    <property type="match status" value="1"/>
</dbReference>
<comment type="similarity">
    <text evidence="5">In the N-terminal section; belongs to the formiminotransferase family.</text>
</comment>
<dbReference type="SUPFAM" id="SSF101262">
    <property type="entry name" value="Methenyltetrahydrofolate cyclohydrolase-like"/>
    <property type="match status" value="1"/>
</dbReference>
<dbReference type="InterPro" id="IPR013802">
    <property type="entry name" value="Formiminotransferase_C"/>
</dbReference>
<dbReference type="InterPro" id="IPR037064">
    <property type="entry name" value="Formiminotransferase_N_sf"/>
</dbReference>
<dbReference type="PANTHER" id="PTHR12234:SF0">
    <property type="entry name" value="FORMIMIDOYLTRANSFERASE-CYCLODEAMINASE"/>
    <property type="match status" value="1"/>
</dbReference>
<reference evidence="23" key="1">
    <citation type="journal article" date="2023" name="Mol. Biol. Evol.">
        <title>Third-Generation Sequencing Reveals the Adaptive Role of the Epigenome in Three Deep-Sea Polychaetes.</title>
        <authorList>
            <person name="Perez M."/>
            <person name="Aroh O."/>
            <person name="Sun Y."/>
            <person name="Lan Y."/>
            <person name="Juniper S.K."/>
            <person name="Young C.R."/>
            <person name="Angers B."/>
            <person name="Qian P.Y."/>
        </authorList>
    </citation>
    <scope>NUCLEOTIDE SEQUENCE</scope>
    <source>
        <strain evidence="23">R07B-5</strain>
    </source>
</reference>
<evidence type="ECO:0000256" key="8">
    <source>
        <dbReference type="ARBA" id="ARBA00012998"/>
    </source>
</evidence>
<evidence type="ECO:0000313" key="24">
    <source>
        <dbReference type="Proteomes" id="UP001209878"/>
    </source>
</evidence>
<keyword evidence="10" id="KW-0963">Cytoplasm</keyword>
<feature type="domain" description="Formiminotransferase C-terminal subdomain" evidence="21">
    <location>
        <begin position="181"/>
        <end position="325"/>
    </location>
</feature>
<dbReference type="Gene3D" id="3.30.990.10">
    <property type="entry name" value="Formiminotransferase, N-terminal subdomain"/>
    <property type="match status" value="1"/>
</dbReference>
<dbReference type="GO" id="GO:0005542">
    <property type="term" value="F:folic acid binding"/>
    <property type="evidence" value="ECO:0007669"/>
    <property type="project" value="UniProtKB-KW"/>
</dbReference>
<evidence type="ECO:0000256" key="7">
    <source>
        <dbReference type="ARBA" id="ARBA00012252"/>
    </source>
</evidence>
<dbReference type="GO" id="GO:0030412">
    <property type="term" value="F:formimidoyltetrahydrofolate cyclodeaminase activity"/>
    <property type="evidence" value="ECO:0007669"/>
    <property type="project" value="UniProtKB-EC"/>
</dbReference>
<organism evidence="23 24">
    <name type="scientific">Ridgeia piscesae</name>
    <name type="common">Tubeworm</name>
    <dbReference type="NCBI Taxonomy" id="27915"/>
    <lineage>
        <taxon>Eukaryota</taxon>
        <taxon>Metazoa</taxon>
        <taxon>Spiralia</taxon>
        <taxon>Lophotrochozoa</taxon>
        <taxon>Annelida</taxon>
        <taxon>Polychaeta</taxon>
        <taxon>Sedentaria</taxon>
        <taxon>Canalipalpata</taxon>
        <taxon>Sabellida</taxon>
        <taxon>Siboglinidae</taxon>
        <taxon>Ridgeia</taxon>
    </lineage>
</organism>
<evidence type="ECO:0000256" key="3">
    <source>
        <dbReference type="ARBA" id="ARBA00004555"/>
    </source>
</evidence>
<comment type="caution">
    <text evidence="23">The sequence shown here is derived from an EMBL/GenBank/DDBJ whole genome shotgun (WGS) entry which is preliminary data.</text>
</comment>
<evidence type="ECO:0000256" key="6">
    <source>
        <dbReference type="ARBA" id="ARBA00010825"/>
    </source>
</evidence>
<dbReference type="GO" id="GO:0006547">
    <property type="term" value="P:L-histidine metabolic process"/>
    <property type="evidence" value="ECO:0007669"/>
    <property type="project" value="UniProtKB-KW"/>
</dbReference>
<dbReference type="AlphaFoldDB" id="A0AAD9NFB9"/>
<evidence type="ECO:0000256" key="17">
    <source>
        <dbReference type="ARBA" id="ARBA00023268"/>
    </source>
</evidence>
<keyword evidence="17" id="KW-0511">Multifunctional enzyme</keyword>
<keyword evidence="12" id="KW-0369">Histidine metabolism</keyword>
<dbReference type="Proteomes" id="UP001209878">
    <property type="component" value="Unassembled WGS sequence"/>
</dbReference>
<dbReference type="SUPFAM" id="SSF55116">
    <property type="entry name" value="Formiminotransferase domain of formiminotransferase-cyclodeaminase"/>
    <property type="match status" value="2"/>
</dbReference>
<name>A0AAD9NFB9_RIDPI</name>
<dbReference type="GO" id="GO:0005814">
    <property type="term" value="C:centriole"/>
    <property type="evidence" value="ECO:0007669"/>
    <property type="project" value="UniProtKB-SubCell"/>
</dbReference>
<dbReference type="InterPro" id="IPR007044">
    <property type="entry name" value="Cyclodeamin/CycHdrlase"/>
</dbReference>
<evidence type="ECO:0000256" key="2">
    <source>
        <dbReference type="ARBA" id="ARBA00004114"/>
    </source>
</evidence>
<evidence type="ECO:0000259" key="21">
    <source>
        <dbReference type="SMART" id="SM01221"/>
    </source>
</evidence>
<comment type="similarity">
    <text evidence="6">In the C-terminal section; belongs to the cyclodeaminase/cyclohydrolase family.</text>
</comment>
<evidence type="ECO:0000256" key="5">
    <source>
        <dbReference type="ARBA" id="ARBA00008297"/>
    </source>
</evidence>
<dbReference type="InterPro" id="IPR051623">
    <property type="entry name" value="FTCD"/>
</dbReference>
<dbReference type="SMART" id="SM01221">
    <property type="entry name" value="FTCD"/>
    <property type="match status" value="1"/>
</dbReference>
<evidence type="ECO:0000256" key="13">
    <source>
        <dbReference type="ARBA" id="ARBA00022954"/>
    </source>
</evidence>
<dbReference type="GO" id="GO:0005794">
    <property type="term" value="C:Golgi apparatus"/>
    <property type="evidence" value="ECO:0007669"/>
    <property type="project" value="UniProtKB-SubCell"/>
</dbReference>
<proteinExistence type="inferred from homology"/>
<keyword evidence="24" id="KW-1185">Reference proteome</keyword>
<dbReference type="Pfam" id="PF02971">
    <property type="entry name" value="FTCD"/>
    <property type="match status" value="1"/>
</dbReference>
<evidence type="ECO:0000256" key="4">
    <source>
        <dbReference type="ARBA" id="ARBA00005082"/>
    </source>
</evidence>
<evidence type="ECO:0000259" key="22">
    <source>
        <dbReference type="SMART" id="SM01222"/>
    </source>
</evidence>
<dbReference type="InterPro" id="IPR036178">
    <property type="entry name" value="Formintransfe-cycloase-like_sf"/>
</dbReference>
<dbReference type="NCBIfam" id="TIGR02024">
    <property type="entry name" value="FtcD"/>
    <property type="match status" value="1"/>
</dbReference>
<evidence type="ECO:0000256" key="9">
    <source>
        <dbReference type="ARBA" id="ARBA00017787"/>
    </source>
</evidence>
<evidence type="ECO:0000313" key="23">
    <source>
        <dbReference type="EMBL" id="KAK2168187.1"/>
    </source>
</evidence>
<gene>
    <name evidence="23" type="ORF">NP493_1242g00023</name>
</gene>
<evidence type="ECO:0000256" key="12">
    <source>
        <dbReference type="ARBA" id="ARBA00022808"/>
    </source>
</evidence>
<evidence type="ECO:0000256" key="16">
    <source>
        <dbReference type="ARBA" id="ARBA00023239"/>
    </source>
</evidence>
<keyword evidence="16" id="KW-0456">Lyase</keyword>
<dbReference type="Pfam" id="PF04961">
    <property type="entry name" value="FTCD_C"/>
    <property type="match status" value="1"/>
</dbReference>
<dbReference type="Pfam" id="PF07837">
    <property type="entry name" value="FTCD_N"/>
    <property type="match status" value="1"/>
</dbReference>
<dbReference type="PANTHER" id="PTHR12234">
    <property type="entry name" value="FORMIMINOTRANSFERASE-CYCLODEAMINASE"/>
    <property type="match status" value="1"/>
</dbReference>
<dbReference type="FunFam" id="3.30.990.10:FF:000001">
    <property type="entry name" value="Formimidoyltransferase cyclodeaminase"/>
    <property type="match status" value="1"/>
</dbReference>
<dbReference type="FunFam" id="1.20.120.680:FF:000001">
    <property type="entry name" value="Formimidoyltransferase cyclodeaminase"/>
    <property type="match status" value="1"/>
</dbReference>
<comment type="subunit">
    <text evidence="19">Homooctamer, including four polyglutamate binding sites. The subunits are arranged as a tetramer of dimers, and form a planar ring-shaped structure.</text>
</comment>
<dbReference type="Gene3D" id="1.20.120.680">
    <property type="entry name" value="Formiminotetrahydrofolate cyclodeaminase monomer, up-and-down helical bundle"/>
    <property type="match status" value="1"/>
</dbReference>
<dbReference type="EC" id="2.1.2.5" evidence="7"/>
<feature type="domain" description="Formiminotransferase N-terminal subdomain" evidence="22">
    <location>
        <begin position="3"/>
        <end position="180"/>
    </location>
</feature>
<evidence type="ECO:0000256" key="19">
    <source>
        <dbReference type="ARBA" id="ARBA00025915"/>
    </source>
</evidence>
<dbReference type="FunFam" id="3.30.70.670:FF:000001">
    <property type="entry name" value="Formimidoyltransferase cyclodeaminase"/>
    <property type="match status" value="1"/>
</dbReference>
<dbReference type="InterPro" id="IPR004227">
    <property type="entry name" value="Formiminotransferase_cat"/>
</dbReference>
<comment type="function">
    <text evidence="18">Folate-dependent enzyme, that displays both transferase and deaminase activity. Serves to channel one-carbon units from formiminoglutamate to the folate pool.</text>
</comment>
<comment type="pathway">
    <text evidence="4">Amino-acid degradation; L-histidine degradation into L-glutamate; L-glutamate from N-formimidoyl-L-glutamate (transferase route): step 1/1.</text>
</comment>
<dbReference type="EC" id="4.3.1.4" evidence="8"/>
<evidence type="ECO:0000256" key="1">
    <source>
        <dbReference type="ARBA" id="ARBA00002680"/>
    </source>
</evidence>
<keyword evidence="15" id="KW-0206">Cytoskeleton</keyword>
<dbReference type="InterPro" id="IPR037070">
    <property type="entry name" value="Formiminotransferase_C_sf"/>
</dbReference>
<accession>A0AAD9NFB9</accession>
<evidence type="ECO:0000256" key="18">
    <source>
        <dbReference type="ARBA" id="ARBA00025506"/>
    </source>
</evidence>
<comment type="function">
    <text evidence="1">Binds and promotes bundling of vimentin filaments originating from the Golgi.</text>
</comment>
<evidence type="ECO:0000256" key="11">
    <source>
        <dbReference type="ARBA" id="ARBA00022679"/>
    </source>
</evidence>
<dbReference type="GO" id="GO:0030409">
    <property type="term" value="F:glutamate formimidoyltransferase activity"/>
    <property type="evidence" value="ECO:0007669"/>
    <property type="project" value="UniProtKB-EC"/>
</dbReference>
<keyword evidence="14" id="KW-0333">Golgi apparatus</keyword>
<protein>
    <recommendedName>
        <fullName evidence="9">Formimidoyltransferase-cyclodeaminase</fullName>
        <ecNumber evidence="7">2.1.2.5</ecNumber>
        <ecNumber evidence="8">4.3.1.4</ecNumber>
    </recommendedName>
    <alternativeName>
        <fullName evidence="20">Formiminotransferase-cyclodeaminase</fullName>
    </alternativeName>
</protein>
<keyword evidence="13" id="KW-0290">Folate-binding</keyword>
<comment type="subcellular location">
    <subcellularLocation>
        <location evidence="2">Cytoplasm</location>
        <location evidence="2">Cytoskeleton</location>
        <location evidence="2">Microtubule organizing center</location>
        <location evidence="2">Centrosome</location>
        <location evidence="2">Centriole</location>
    </subcellularLocation>
    <subcellularLocation>
        <location evidence="3">Golgi apparatus</location>
    </subcellularLocation>
</comment>
<keyword evidence="11" id="KW-0808">Transferase</keyword>
<evidence type="ECO:0000256" key="15">
    <source>
        <dbReference type="ARBA" id="ARBA00023212"/>
    </source>
</evidence>
<evidence type="ECO:0000256" key="10">
    <source>
        <dbReference type="ARBA" id="ARBA00022490"/>
    </source>
</evidence>
<evidence type="ECO:0000256" key="14">
    <source>
        <dbReference type="ARBA" id="ARBA00023034"/>
    </source>
</evidence>
<dbReference type="InterPro" id="IPR022384">
    <property type="entry name" value="FormiminoTrfase_cat_dom_sf"/>
</dbReference>
<dbReference type="SMART" id="SM01222">
    <property type="entry name" value="FTCD_N"/>
    <property type="match status" value="1"/>
</dbReference>
<evidence type="ECO:0000256" key="20">
    <source>
        <dbReference type="ARBA" id="ARBA00030029"/>
    </source>
</evidence>